<sequence>MVAIHHLLYQLHLTDQAITQLFEQKLEISLTRYEILTFLLDNAPCSQVDVQEVLKIDPAALTRHFKLLEERGYVQRSRNPKNQREVLVNVTNVAKEQLLHEPPTYHVNVKKQMEKVLSDDEQRTLSTLLEKLVSGLDQITVEKH</sequence>
<dbReference type="PRINTS" id="PR00598">
    <property type="entry name" value="HTHMARR"/>
</dbReference>
<dbReference type="RefSeq" id="WP_106100704.1">
    <property type="nucleotide sequence ID" value="NZ_JAKUZG010000001.1"/>
</dbReference>
<keyword evidence="3" id="KW-0804">Transcription</keyword>
<reference evidence="4 5" key="1">
    <citation type="journal article" date="1993" name="J. Dent. Res.">
        <title>The isolation and characterization of milleri group streptococci from dental periapical abscesses.</title>
        <authorList>
            <person name="Fisher L.E."/>
            <person name="Russell R.R."/>
        </authorList>
    </citation>
    <scope>NUCLEOTIDE SEQUENCE [LARGE SCALE GENOMIC DNA]</scope>
    <source>
        <strain evidence="4 5">OUP21</strain>
    </source>
</reference>
<evidence type="ECO:0000256" key="3">
    <source>
        <dbReference type="ARBA" id="ARBA00023163"/>
    </source>
</evidence>
<dbReference type="PANTHER" id="PTHR33164">
    <property type="entry name" value="TRANSCRIPTIONAL REGULATOR, MARR FAMILY"/>
    <property type="match status" value="1"/>
</dbReference>
<evidence type="ECO:0000313" key="5">
    <source>
        <dbReference type="Proteomes" id="UP000238573"/>
    </source>
</evidence>
<dbReference type="GO" id="GO:0003677">
    <property type="term" value="F:DNA binding"/>
    <property type="evidence" value="ECO:0007669"/>
    <property type="project" value="UniProtKB-KW"/>
</dbReference>
<dbReference type="AlphaFoldDB" id="A0A2T0G990"/>
<dbReference type="InterPro" id="IPR023187">
    <property type="entry name" value="Tscrpt_reg_MarR-type_CS"/>
</dbReference>
<dbReference type="InterPro" id="IPR011991">
    <property type="entry name" value="ArsR-like_HTH"/>
</dbReference>
<dbReference type="Proteomes" id="UP000238573">
    <property type="component" value="Unassembled WGS sequence"/>
</dbReference>
<dbReference type="InterPro" id="IPR039422">
    <property type="entry name" value="MarR/SlyA-like"/>
</dbReference>
<evidence type="ECO:0000313" key="4">
    <source>
        <dbReference type="EMBL" id="PRT72629.1"/>
    </source>
</evidence>
<gene>
    <name evidence="4" type="ORF">C6A27_00870</name>
</gene>
<dbReference type="EMBL" id="PVSZ01000002">
    <property type="protein sequence ID" value="PRT72629.1"/>
    <property type="molecule type" value="Genomic_DNA"/>
</dbReference>
<evidence type="ECO:0000256" key="2">
    <source>
        <dbReference type="ARBA" id="ARBA00023125"/>
    </source>
</evidence>
<name>A0A2T0G990_STRAP</name>
<dbReference type="InterPro" id="IPR036388">
    <property type="entry name" value="WH-like_DNA-bd_sf"/>
</dbReference>
<dbReference type="PROSITE" id="PS01117">
    <property type="entry name" value="HTH_MARR_1"/>
    <property type="match status" value="1"/>
</dbReference>
<dbReference type="CDD" id="cd00090">
    <property type="entry name" value="HTH_ARSR"/>
    <property type="match status" value="1"/>
</dbReference>
<dbReference type="SMART" id="SM00347">
    <property type="entry name" value="HTH_MARR"/>
    <property type="match status" value="1"/>
</dbReference>
<comment type="caution">
    <text evidence="4">The sequence shown here is derived from an EMBL/GenBank/DDBJ whole genome shotgun (WGS) entry which is preliminary data.</text>
</comment>
<dbReference type="Pfam" id="PF01047">
    <property type="entry name" value="MarR"/>
    <property type="match status" value="1"/>
</dbReference>
<dbReference type="InterPro" id="IPR036390">
    <property type="entry name" value="WH_DNA-bd_sf"/>
</dbReference>
<organism evidence="4 5">
    <name type="scientific">Streptococcus anginosus</name>
    <dbReference type="NCBI Taxonomy" id="1328"/>
    <lineage>
        <taxon>Bacteria</taxon>
        <taxon>Bacillati</taxon>
        <taxon>Bacillota</taxon>
        <taxon>Bacilli</taxon>
        <taxon>Lactobacillales</taxon>
        <taxon>Streptococcaceae</taxon>
        <taxon>Streptococcus</taxon>
        <taxon>Streptococcus anginosus group</taxon>
    </lineage>
</organism>
<protein>
    <submittedName>
        <fullName evidence="4">Transcriptional regulator</fullName>
    </submittedName>
</protein>
<dbReference type="GO" id="GO:0006950">
    <property type="term" value="P:response to stress"/>
    <property type="evidence" value="ECO:0007669"/>
    <property type="project" value="TreeGrafter"/>
</dbReference>
<dbReference type="Gene3D" id="1.10.10.10">
    <property type="entry name" value="Winged helix-like DNA-binding domain superfamily/Winged helix DNA-binding domain"/>
    <property type="match status" value="1"/>
</dbReference>
<keyword evidence="1" id="KW-0805">Transcription regulation</keyword>
<proteinExistence type="predicted"/>
<dbReference type="InterPro" id="IPR000835">
    <property type="entry name" value="HTH_MarR-typ"/>
</dbReference>
<dbReference type="SUPFAM" id="SSF46785">
    <property type="entry name" value="Winged helix' DNA-binding domain"/>
    <property type="match status" value="1"/>
</dbReference>
<dbReference type="PANTHER" id="PTHR33164:SF99">
    <property type="entry name" value="MARR FAMILY REGULATORY PROTEIN"/>
    <property type="match status" value="1"/>
</dbReference>
<evidence type="ECO:0000256" key="1">
    <source>
        <dbReference type="ARBA" id="ARBA00023015"/>
    </source>
</evidence>
<accession>A0A2T0G990</accession>
<keyword evidence="2" id="KW-0238">DNA-binding</keyword>
<dbReference type="GO" id="GO:0003700">
    <property type="term" value="F:DNA-binding transcription factor activity"/>
    <property type="evidence" value="ECO:0007669"/>
    <property type="project" value="InterPro"/>
</dbReference>
<dbReference type="PROSITE" id="PS50995">
    <property type="entry name" value="HTH_MARR_2"/>
    <property type="match status" value="1"/>
</dbReference>